<feature type="transmembrane region" description="Helical" evidence="1">
    <location>
        <begin position="62"/>
        <end position="84"/>
    </location>
</feature>
<feature type="transmembrane region" description="Helical" evidence="1">
    <location>
        <begin position="145"/>
        <end position="162"/>
    </location>
</feature>
<keyword evidence="1" id="KW-0812">Transmembrane</keyword>
<keyword evidence="3" id="KW-1185">Reference proteome</keyword>
<proteinExistence type="predicted"/>
<evidence type="ECO:0000256" key="1">
    <source>
        <dbReference type="SAM" id="Phobius"/>
    </source>
</evidence>
<dbReference type="HOGENOM" id="CLU_759961_0_0_2"/>
<accession>H6QB84</accession>
<dbReference type="eggNOG" id="arCOG14246">
    <property type="taxonomic scope" value="Archaea"/>
</dbReference>
<keyword evidence="1" id="KW-1133">Transmembrane helix</keyword>
<evidence type="ECO:0000313" key="2">
    <source>
        <dbReference type="EMBL" id="AFA40081.1"/>
    </source>
</evidence>
<feature type="transmembrane region" description="Helical" evidence="1">
    <location>
        <begin position="174"/>
        <end position="191"/>
    </location>
</feature>
<organism evidence="2 3">
    <name type="scientific">Pyrobaculum oguniense (strain DSM 13380 / JCM 10595 / TE7)</name>
    <dbReference type="NCBI Taxonomy" id="698757"/>
    <lineage>
        <taxon>Archaea</taxon>
        <taxon>Thermoproteota</taxon>
        <taxon>Thermoprotei</taxon>
        <taxon>Thermoproteales</taxon>
        <taxon>Thermoproteaceae</taxon>
        <taxon>Pyrobaculum</taxon>
    </lineage>
</organism>
<name>H6QB84_PYROT</name>
<feature type="transmembrane region" description="Helical" evidence="1">
    <location>
        <begin position="20"/>
        <end position="50"/>
    </location>
</feature>
<gene>
    <name evidence="2" type="ordered locus">Pogu_2054</name>
</gene>
<keyword evidence="1" id="KW-0472">Membrane</keyword>
<feature type="transmembrane region" description="Helical" evidence="1">
    <location>
        <begin position="119"/>
        <end position="138"/>
    </location>
</feature>
<evidence type="ECO:0000313" key="3">
    <source>
        <dbReference type="Proteomes" id="UP000009062"/>
    </source>
</evidence>
<dbReference type="KEGG" id="pog:Pogu_2054"/>
<protein>
    <submittedName>
        <fullName evidence="2">Uncharacterized protein</fullName>
    </submittedName>
</protein>
<dbReference type="STRING" id="698757.Pogu_2054"/>
<dbReference type="Proteomes" id="UP000009062">
    <property type="component" value="Chromosome"/>
</dbReference>
<reference evidence="2 3" key="1">
    <citation type="journal article" date="2012" name="Stand. Genomic Sci.">
        <title>Complete genome sequence of Pyrobaculum oguniense.</title>
        <authorList>
            <person name="Bernick D.L."/>
            <person name="Karplus K."/>
            <person name="Lui L.M."/>
            <person name="Coker J.K."/>
            <person name="Murphy J.N."/>
            <person name="Chan P.P."/>
            <person name="Cozen A.E."/>
            <person name="Lowe T.M."/>
        </authorList>
    </citation>
    <scope>NUCLEOTIDE SEQUENCE [LARGE SCALE GENOMIC DNA]</scope>
    <source>
        <strain evidence="2 3">TE7</strain>
    </source>
</reference>
<feature type="transmembrane region" description="Helical" evidence="1">
    <location>
        <begin position="203"/>
        <end position="222"/>
    </location>
</feature>
<sequence length="364" mass="40590">MVMMILYLLLMRDDKRRITLIPVALLALIFGHLAVAIIFGFLVGLLMILNSKLLINKLNKKFIILYIFFFIIIIVVLFVEMTYLKKSVEMLWRGITSLIIEANARTASEEQSFQPISTVLSYIPISVIVATSFVSLFISTIPSWLRTLTAITLVSVGMAFFAEQALPGITAVRYIGYPAAVILSITLPLGLHKLSKRGRLGSICTTVLIIVVILAFVFSGSLTPGNPLTGVPSFGVYGLIAYDENVQIKMINQLLTGKIQIVTDWRTGLFLGYLNALDLKRMSYGVETENLTIANAGAYGFIVSEERLVTMLKRGYVLILRDKGLDMIESFTRDLKIKLKNLIHNTNIIYNGEKMVVTSNYIES</sequence>
<dbReference type="AlphaFoldDB" id="H6QB84"/>
<dbReference type="EMBL" id="CP003316">
    <property type="protein sequence ID" value="AFA40081.1"/>
    <property type="molecule type" value="Genomic_DNA"/>
</dbReference>